<dbReference type="Gene3D" id="3.30.450.90">
    <property type="match status" value="1"/>
</dbReference>
<dbReference type="AlphaFoldDB" id="A0A5C5Y3M4"/>
<dbReference type="Gene3D" id="3.40.50.300">
    <property type="entry name" value="P-loop containing nucleotide triphosphate hydrolases"/>
    <property type="match status" value="1"/>
</dbReference>
<dbReference type="PANTHER" id="PTHR30258:SF3">
    <property type="entry name" value="SLL1921 PROTEIN"/>
    <property type="match status" value="1"/>
</dbReference>
<dbReference type="Pfam" id="PF00437">
    <property type="entry name" value="T2SSE"/>
    <property type="match status" value="1"/>
</dbReference>
<dbReference type="InterPro" id="IPR027417">
    <property type="entry name" value="P-loop_NTPase"/>
</dbReference>
<dbReference type="EMBL" id="SJPL01000001">
    <property type="protein sequence ID" value="TWT69281.1"/>
    <property type="molecule type" value="Genomic_DNA"/>
</dbReference>
<dbReference type="InterPro" id="IPR001482">
    <property type="entry name" value="T2SS/T4SS_dom"/>
</dbReference>
<sequence>MTTTGGGFARILLLHGIDITPTRFVGLPPQSCPQDAVVTVTGQHDTHGTRSIRRDIDRSWSMKGSMIQPSCRDTEMGSTDSSSATDAEIDFQAADAGMELAPAETFALNLLEWAVERHASDLFISDAESCVIVSVRRMGRIEQVRRFARSYGRRLQGFLRVAANCDAGDAIRPTEGRGVVQTPCGREIDLRLSTMPTLFGTDVAVRLFDPESGCRDLNQLGMDDCDVQQLRELLSHRGGLILVSGPVASGKSSTMYAAVKHLNDGHRKIHTLEDPIEHAIDGVMQTQVNAKACLDFADLLTVVLRHSPDVIMIGEIRDSVTATTAVRAGASGQLVLATIHAKSAAEAIDSLLHYDVPPKFVANALVGVICQRLVRRLCKECRSQREVHDPLPISPAVANRLGDQPPGLWTAQSCDACFGDGYESLFCLAEIMRVEDTITHCIEHREPASAIHQTAKEQGMLSLADNAALNIYRGEMTADDAIRIINDGTLAELSRRCRD</sequence>
<name>A0A5C5Y3M4_9PLAN</name>
<dbReference type="GO" id="GO:0005524">
    <property type="term" value="F:ATP binding"/>
    <property type="evidence" value="ECO:0007669"/>
    <property type="project" value="UniProtKB-KW"/>
</dbReference>
<keyword evidence="6" id="KW-1185">Reference proteome</keyword>
<evidence type="ECO:0000313" key="6">
    <source>
        <dbReference type="Proteomes" id="UP000317238"/>
    </source>
</evidence>
<accession>A0A5C5Y3M4</accession>
<reference evidence="5 6" key="1">
    <citation type="submission" date="2019-02" db="EMBL/GenBank/DDBJ databases">
        <title>Deep-cultivation of Planctomycetes and their phenomic and genomic characterization uncovers novel biology.</title>
        <authorList>
            <person name="Wiegand S."/>
            <person name="Jogler M."/>
            <person name="Boedeker C."/>
            <person name="Pinto D."/>
            <person name="Vollmers J."/>
            <person name="Rivas-Marin E."/>
            <person name="Kohn T."/>
            <person name="Peeters S.H."/>
            <person name="Heuer A."/>
            <person name="Rast P."/>
            <person name="Oberbeckmann S."/>
            <person name="Bunk B."/>
            <person name="Jeske O."/>
            <person name="Meyerdierks A."/>
            <person name="Storesund J.E."/>
            <person name="Kallscheuer N."/>
            <person name="Luecker S."/>
            <person name="Lage O.M."/>
            <person name="Pohl T."/>
            <person name="Merkel B.J."/>
            <person name="Hornburger P."/>
            <person name="Mueller R.-W."/>
            <person name="Bruemmer F."/>
            <person name="Labrenz M."/>
            <person name="Spormann A.M."/>
            <person name="Op Den Camp H."/>
            <person name="Overmann J."/>
            <person name="Amann R."/>
            <person name="Jetten M.S.M."/>
            <person name="Mascher T."/>
            <person name="Medema M.H."/>
            <person name="Devos D.P."/>
            <person name="Kaster A.-K."/>
            <person name="Ovreas L."/>
            <person name="Rohde M."/>
            <person name="Galperin M.Y."/>
            <person name="Jogler C."/>
        </authorList>
    </citation>
    <scope>NUCLEOTIDE SEQUENCE [LARGE SCALE GENOMIC DNA]</scope>
    <source>
        <strain evidence="5 6">Pan14r</strain>
    </source>
</reference>
<gene>
    <name evidence="5" type="primary">gspE_2</name>
    <name evidence="5" type="ORF">Pan14r_15660</name>
</gene>
<dbReference type="PROSITE" id="PS00662">
    <property type="entry name" value="T2SP_E"/>
    <property type="match status" value="1"/>
</dbReference>
<keyword evidence="3" id="KW-0067">ATP-binding</keyword>
<dbReference type="GO" id="GO:0016887">
    <property type="term" value="F:ATP hydrolysis activity"/>
    <property type="evidence" value="ECO:0007669"/>
    <property type="project" value="TreeGrafter"/>
</dbReference>
<evidence type="ECO:0000256" key="2">
    <source>
        <dbReference type="ARBA" id="ARBA00022741"/>
    </source>
</evidence>
<evidence type="ECO:0000256" key="1">
    <source>
        <dbReference type="ARBA" id="ARBA00006611"/>
    </source>
</evidence>
<protein>
    <submittedName>
        <fullName evidence="5">Putative type II secretion system protein E</fullName>
    </submittedName>
</protein>
<dbReference type="GO" id="GO:0005886">
    <property type="term" value="C:plasma membrane"/>
    <property type="evidence" value="ECO:0007669"/>
    <property type="project" value="TreeGrafter"/>
</dbReference>
<keyword evidence="2" id="KW-0547">Nucleotide-binding</keyword>
<organism evidence="5 6">
    <name type="scientific">Crateriforma conspicua</name>
    <dbReference type="NCBI Taxonomy" id="2527996"/>
    <lineage>
        <taxon>Bacteria</taxon>
        <taxon>Pseudomonadati</taxon>
        <taxon>Planctomycetota</taxon>
        <taxon>Planctomycetia</taxon>
        <taxon>Planctomycetales</taxon>
        <taxon>Planctomycetaceae</taxon>
        <taxon>Crateriforma</taxon>
    </lineage>
</organism>
<comment type="caution">
    <text evidence="5">The sequence shown here is derived from an EMBL/GenBank/DDBJ whole genome shotgun (WGS) entry which is preliminary data.</text>
</comment>
<dbReference type="Proteomes" id="UP000317238">
    <property type="component" value="Unassembled WGS sequence"/>
</dbReference>
<evidence type="ECO:0000313" key="5">
    <source>
        <dbReference type="EMBL" id="TWT69281.1"/>
    </source>
</evidence>
<feature type="domain" description="Bacterial type II secretion system protein E" evidence="4">
    <location>
        <begin position="304"/>
        <end position="318"/>
    </location>
</feature>
<comment type="similarity">
    <text evidence="1">Belongs to the GSP E family.</text>
</comment>
<evidence type="ECO:0000259" key="4">
    <source>
        <dbReference type="PROSITE" id="PS00662"/>
    </source>
</evidence>
<dbReference type="CDD" id="cd01129">
    <property type="entry name" value="PulE-GspE-like"/>
    <property type="match status" value="1"/>
</dbReference>
<dbReference type="PANTHER" id="PTHR30258">
    <property type="entry name" value="TYPE II SECRETION SYSTEM PROTEIN GSPE-RELATED"/>
    <property type="match status" value="1"/>
</dbReference>
<proteinExistence type="inferred from homology"/>
<evidence type="ECO:0000256" key="3">
    <source>
        <dbReference type="ARBA" id="ARBA00022840"/>
    </source>
</evidence>
<dbReference type="SUPFAM" id="SSF52540">
    <property type="entry name" value="P-loop containing nucleoside triphosphate hydrolases"/>
    <property type="match status" value="1"/>
</dbReference>